<dbReference type="Proteomes" id="UP000094622">
    <property type="component" value="Unassembled WGS sequence"/>
</dbReference>
<reference evidence="2 3" key="1">
    <citation type="submission" date="2016-07" db="EMBL/GenBank/DDBJ databases">
        <title>Draft Genome Sequence of Methylobrevis pamukkalensis PK2.</title>
        <authorList>
            <person name="Vasilenko O.V."/>
            <person name="Doronina N.V."/>
            <person name="Shmareva M.N."/>
            <person name="Tarlachkov S.V."/>
            <person name="Mustakhimov I."/>
            <person name="Trotsenko Y.A."/>
        </authorList>
    </citation>
    <scope>NUCLEOTIDE SEQUENCE [LARGE SCALE GENOMIC DNA]</scope>
    <source>
        <strain evidence="2 3">PK2</strain>
    </source>
</reference>
<comment type="caution">
    <text evidence="2">The sequence shown here is derived from an EMBL/GenBank/DDBJ whole genome shotgun (WGS) entry which is preliminary data.</text>
</comment>
<dbReference type="InterPro" id="IPR025870">
    <property type="entry name" value="Glyoxalase-like_dom"/>
</dbReference>
<dbReference type="CDD" id="cd06587">
    <property type="entry name" value="VOC"/>
    <property type="match status" value="1"/>
</dbReference>
<evidence type="ECO:0000313" key="3">
    <source>
        <dbReference type="Proteomes" id="UP000094622"/>
    </source>
</evidence>
<keyword evidence="3" id="KW-1185">Reference proteome</keyword>
<name>A0A1E3H5M9_9HYPH</name>
<dbReference type="PANTHER" id="PTHR40265">
    <property type="entry name" value="BLL2707 PROTEIN"/>
    <property type="match status" value="1"/>
</dbReference>
<feature type="domain" description="Glyoxalase-like" evidence="1">
    <location>
        <begin position="5"/>
        <end position="191"/>
    </location>
</feature>
<accession>A0A1E3H5M9</accession>
<dbReference type="AlphaFoldDB" id="A0A1E3H5M9"/>
<sequence length="288" mass="30473">MARGIDHLVLPVRDLRATREFYRALGFTVTPVNWHPFGTMNSLVQFDGAFLELLSVADDSAISPGDDETFSFAAFNRDFLKHREGLSMLVLESAGTAADRADFAAAGLRTYAPFRFVRDARRPDGSTRTVAFSLTFTSSDAMPDAGFFTCEQHFPENFWTPEFQDHANGATGIAAVVMVAADPASVSPFLAAFAGAEAVDARGGIAFDTGRGELRISTPAAFCDVFGPDALPEAPGTPRFAAIVLGGTDRSAMAERLDAAQIPFGRAPADGALVIAPSAAFGVALILA</sequence>
<dbReference type="Gene3D" id="3.10.180.10">
    <property type="entry name" value="2,3-Dihydroxybiphenyl 1,2-Dioxygenase, domain 1"/>
    <property type="match status" value="1"/>
</dbReference>
<gene>
    <name evidence="2" type="ORF">A6302_01539</name>
</gene>
<protein>
    <recommendedName>
        <fullName evidence="1">Glyoxalase-like domain-containing protein</fullName>
    </recommendedName>
</protein>
<dbReference type="RefSeq" id="WP_069306426.1">
    <property type="nucleotide sequence ID" value="NZ_MCRJ01000029.1"/>
</dbReference>
<dbReference type="EMBL" id="MCRJ01000029">
    <property type="protein sequence ID" value="ODN71106.1"/>
    <property type="molecule type" value="Genomic_DNA"/>
</dbReference>
<dbReference type="PANTHER" id="PTHR40265:SF1">
    <property type="entry name" value="GLYOXALASE-LIKE DOMAIN-CONTAINING PROTEIN"/>
    <property type="match status" value="1"/>
</dbReference>
<proteinExistence type="predicted"/>
<evidence type="ECO:0000313" key="2">
    <source>
        <dbReference type="EMBL" id="ODN71106.1"/>
    </source>
</evidence>
<organism evidence="2 3">
    <name type="scientific">Methylobrevis pamukkalensis</name>
    <dbReference type="NCBI Taxonomy" id="1439726"/>
    <lineage>
        <taxon>Bacteria</taxon>
        <taxon>Pseudomonadati</taxon>
        <taxon>Pseudomonadota</taxon>
        <taxon>Alphaproteobacteria</taxon>
        <taxon>Hyphomicrobiales</taxon>
        <taxon>Pleomorphomonadaceae</taxon>
        <taxon>Methylobrevis</taxon>
    </lineage>
</organism>
<evidence type="ECO:0000259" key="1">
    <source>
        <dbReference type="Pfam" id="PF13468"/>
    </source>
</evidence>
<dbReference type="Pfam" id="PF13468">
    <property type="entry name" value="Glyoxalase_3"/>
    <property type="match status" value="1"/>
</dbReference>
<dbReference type="OrthoDB" id="9812467at2"/>
<dbReference type="InterPro" id="IPR029068">
    <property type="entry name" value="Glyas_Bleomycin-R_OHBP_Dase"/>
</dbReference>
<dbReference type="SUPFAM" id="SSF54593">
    <property type="entry name" value="Glyoxalase/Bleomycin resistance protein/Dihydroxybiphenyl dioxygenase"/>
    <property type="match status" value="1"/>
</dbReference>